<evidence type="ECO:0000313" key="4">
    <source>
        <dbReference type="Proteomes" id="UP000240009"/>
    </source>
</evidence>
<reference evidence="3 4" key="1">
    <citation type="submission" date="2018-02" db="EMBL/GenBank/DDBJ databases">
        <title>Comparative genomes isolates from brazilian mangrove.</title>
        <authorList>
            <person name="Araujo J.E."/>
            <person name="Taketani R.G."/>
            <person name="Silva M.C.P."/>
            <person name="Loureco M.V."/>
            <person name="Andreote F.D."/>
        </authorList>
    </citation>
    <scope>NUCLEOTIDE SEQUENCE [LARGE SCALE GENOMIC DNA]</scope>
    <source>
        <strain evidence="3 4">HEX-2 MGV</strain>
    </source>
</reference>
<dbReference type="Pfam" id="PF01408">
    <property type="entry name" value="GFO_IDH_MocA"/>
    <property type="match status" value="1"/>
</dbReference>
<evidence type="ECO:0000259" key="2">
    <source>
        <dbReference type="Pfam" id="PF19051"/>
    </source>
</evidence>
<dbReference type="InterPro" id="IPR036291">
    <property type="entry name" value="NAD(P)-bd_dom_sf"/>
</dbReference>
<dbReference type="Proteomes" id="UP000240009">
    <property type="component" value="Unassembled WGS sequence"/>
</dbReference>
<dbReference type="Gene3D" id="3.30.360.10">
    <property type="entry name" value="Dihydrodipicolinate Reductase, domain 2"/>
    <property type="match status" value="1"/>
</dbReference>
<feature type="domain" description="Gfo/Idh/MocA-like oxidoreductase N-terminal" evidence="1">
    <location>
        <begin position="80"/>
        <end position="218"/>
    </location>
</feature>
<dbReference type="GO" id="GO:0000166">
    <property type="term" value="F:nucleotide binding"/>
    <property type="evidence" value="ECO:0007669"/>
    <property type="project" value="InterPro"/>
</dbReference>
<dbReference type="SUPFAM" id="SSF51735">
    <property type="entry name" value="NAD(P)-binding Rossmann-fold domains"/>
    <property type="match status" value="1"/>
</dbReference>
<feature type="domain" description="Gfo/Idh/MocA-like oxidoreductase bacterial type C-terminal" evidence="2">
    <location>
        <begin position="262"/>
        <end position="479"/>
    </location>
</feature>
<dbReference type="Pfam" id="PF19051">
    <property type="entry name" value="GFO_IDH_MocA_C2"/>
    <property type="match status" value="1"/>
</dbReference>
<dbReference type="InterPro" id="IPR050463">
    <property type="entry name" value="Gfo/Idh/MocA_oxidrdct_glycsds"/>
</dbReference>
<dbReference type="InterPro" id="IPR043906">
    <property type="entry name" value="Gfo/Idh/MocA_OxRdtase_bact_C"/>
</dbReference>
<dbReference type="AlphaFoldDB" id="A0A2S8F2H5"/>
<accession>A0A2S8F2H5</accession>
<evidence type="ECO:0000313" key="3">
    <source>
        <dbReference type="EMBL" id="PQO26349.1"/>
    </source>
</evidence>
<proteinExistence type="predicted"/>
<organism evidence="3 4">
    <name type="scientific">Blastopirellula marina</name>
    <dbReference type="NCBI Taxonomy" id="124"/>
    <lineage>
        <taxon>Bacteria</taxon>
        <taxon>Pseudomonadati</taxon>
        <taxon>Planctomycetota</taxon>
        <taxon>Planctomycetia</taxon>
        <taxon>Pirellulales</taxon>
        <taxon>Pirellulaceae</taxon>
        <taxon>Blastopirellula</taxon>
    </lineage>
</organism>
<protein>
    <submittedName>
        <fullName evidence="3">Gfo/Idh/MocA family oxidoreductase</fullName>
    </submittedName>
</protein>
<dbReference type="InterPro" id="IPR000683">
    <property type="entry name" value="Gfo/Idh/MocA-like_OxRdtase_N"/>
</dbReference>
<dbReference type="PANTHER" id="PTHR43818">
    <property type="entry name" value="BCDNA.GH03377"/>
    <property type="match status" value="1"/>
</dbReference>
<name>A0A2S8F2H5_9BACT</name>
<dbReference type="SUPFAM" id="SSF55347">
    <property type="entry name" value="Glyceraldehyde-3-phosphate dehydrogenase-like, C-terminal domain"/>
    <property type="match status" value="1"/>
</dbReference>
<gene>
    <name evidence="3" type="ORF">C5Y96_20120</name>
</gene>
<sequence>MLFRFQKKSIVRRMNSPNDPDKRLPCSFSPTSLVAQLKEKLMPKSSIELTRRKFISTSAAVAAAPSIFTSTAKAAPSERITVGVIGLGSRGFNLLDDLLTSPDAQIVAVCDVDTLHYRDQEWGKGRRFGLQAGQEYIDQKSGSKPGVSTTRDFHDICTRDDIDAVVVATPDHWHALCTLEALRSGKDVYCEKPITHTFREGQTVYREVAKQNAIFQTGSQQRSDWQFRRAVELVRNGHLGKIHTIEVGLPPGYDKPQGDPTVTMPPEHVDYDFWCGPAPMLPYMRARHHRWWRGHRAYGGGVLMDWIGHHNDIAHWALDLDRSGPVKVEAVGWTFPETNIYNTPYHYEIQCEYEGGTKSSISSRNKLGARLVGDSGWVFVTRGSIVASQPAWTDAKFNPGHEKVYASDNHMQNFLNGVRSRRPCICPAETGHRSITPGHLAYVSQSLGRALRWDPKTETVVGDQSANDLLQRQHYRQPWG</sequence>
<comment type="caution">
    <text evidence="3">The sequence shown here is derived from an EMBL/GenBank/DDBJ whole genome shotgun (WGS) entry which is preliminary data.</text>
</comment>
<evidence type="ECO:0000259" key="1">
    <source>
        <dbReference type="Pfam" id="PF01408"/>
    </source>
</evidence>
<dbReference type="EMBL" id="PUIA01000068">
    <property type="protein sequence ID" value="PQO26349.1"/>
    <property type="molecule type" value="Genomic_DNA"/>
</dbReference>
<dbReference type="Gene3D" id="3.40.50.720">
    <property type="entry name" value="NAD(P)-binding Rossmann-like Domain"/>
    <property type="match status" value="1"/>
</dbReference>
<dbReference type="PANTHER" id="PTHR43818:SF5">
    <property type="entry name" value="OXIDOREDUCTASE FAMILY PROTEIN"/>
    <property type="match status" value="1"/>
</dbReference>